<protein>
    <submittedName>
        <fullName evidence="4">Uncharacterized protein LOC120283949</fullName>
    </submittedName>
</protein>
<dbReference type="GeneID" id="120283949"/>
<proteinExistence type="predicted"/>
<keyword evidence="3" id="KW-1185">Reference proteome</keyword>
<dbReference type="RefSeq" id="XP_039146703.1">
    <property type="nucleotide sequence ID" value="XM_039290769.1"/>
</dbReference>
<feature type="chain" id="PRO_5044307503" evidence="1">
    <location>
        <begin position="22"/>
        <end position="112"/>
    </location>
</feature>
<feature type="signal peptide" evidence="1">
    <location>
        <begin position="1"/>
        <end position="21"/>
    </location>
</feature>
<dbReference type="PANTHER" id="PTHR33786:SF5">
    <property type="entry name" value="EXPRESSED PROTEIN"/>
    <property type="match status" value="1"/>
</dbReference>
<dbReference type="Pfam" id="PF25268">
    <property type="entry name" value="DUF7866"/>
    <property type="match status" value="1"/>
</dbReference>
<dbReference type="PANTHER" id="PTHR33786">
    <property type="entry name" value="UBIQUITIN CARBOXYL-TERMINAL HYDROLASE"/>
    <property type="match status" value="1"/>
</dbReference>
<evidence type="ECO:0000313" key="4">
    <source>
        <dbReference type="RefSeq" id="XP_039146703.1"/>
    </source>
</evidence>
<dbReference type="InterPro" id="IPR057188">
    <property type="entry name" value="DUF7866"/>
</dbReference>
<name>A0AB40D8K2_DIOCR</name>
<sequence>MIKYQAINFLTLITLLLLLHSSFFMKGAVCTGYFPMISVEYGPMSNVSISADNSRRMLGPFQLCLACRCCSASDPTNCSSMPCCFGIDCNLPDKPYGVCAFVPKTCNCTSCV</sequence>
<evidence type="ECO:0000256" key="1">
    <source>
        <dbReference type="SAM" id="SignalP"/>
    </source>
</evidence>
<feature type="domain" description="DUF7866" evidence="2">
    <location>
        <begin position="59"/>
        <end position="111"/>
    </location>
</feature>
<accession>A0AB40D8K2</accession>
<gene>
    <name evidence="4" type="primary">LOC120283949</name>
</gene>
<organism evidence="3 4">
    <name type="scientific">Dioscorea cayennensis subsp. rotundata</name>
    <name type="common">White Guinea yam</name>
    <name type="synonym">Dioscorea rotundata</name>
    <dbReference type="NCBI Taxonomy" id="55577"/>
    <lineage>
        <taxon>Eukaryota</taxon>
        <taxon>Viridiplantae</taxon>
        <taxon>Streptophyta</taxon>
        <taxon>Embryophyta</taxon>
        <taxon>Tracheophyta</taxon>
        <taxon>Spermatophyta</taxon>
        <taxon>Magnoliopsida</taxon>
        <taxon>Liliopsida</taxon>
        <taxon>Dioscoreales</taxon>
        <taxon>Dioscoreaceae</taxon>
        <taxon>Dioscorea</taxon>
    </lineage>
</organism>
<keyword evidence="1" id="KW-0732">Signal</keyword>
<dbReference type="AlphaFoldDB" id="A0AB40D8K2"/>
<evidence type="ECO:0000313" key="3">
    <source>
        <dbReference type="Proteomes" id="UP001515500"/>
    </source>
</evidence>
<dbReference type="Proteomes" id="UP001515500">
    <property type="component" value="Chromosome 19"/>
</dbReference>
<reference evidence="4" key="1">
    <citation type="submission" date="2025-08" db="UniProtKB">
        <authorList>
            <consortium name="RefSeq"/>
        </authorList>
    </citation>
    <scope>IDENTIFICATION</scope>
</reference>
<evidence type="ECO:0000259" key="2">
    <source>
        <dbReference type="Pfam" id="PF25268"/>
    </source>
</evidence>